<sequence>MEKISTVCFLIVILPFWAVAQEDVTVKGKVIDRATMAPIPVVRISSSFQRVSTNDQGEFTIQAKKGDTLTFVHLSYQTHSIVVSEENSPFQMVQLTERTLEMQEFEVTEMPSEQTFKEAILNTTGKHAMESNMMQRNISTIMIIKDLGYHYDYSSYDMLLKNINPNGGVTLFSNNPSMGIVSVFKRLLGGKPQLSDLSPGPVDRGITRPLWRNPLKSDPVKIE</sequence>
<dbReference type="HOGENOM" id="CLU_1238607_0_0_10"/>
<organism evidence="1 2">
    <name type="scientific">Echinicola vietnamensis (strain DSM 17526 / LMG 23754 / KMM 6221)</name>
    <dbReference type="NCBI Taxonomy" id="926556"/>
    <lineage>
        <taxon>Bacteria</taxon>
        <taxon>Pseudomonadati</taxon>
        <taxon>Bacteroidota</taxon>
        <taxon>Cytophagia</taxon>
        <taxon>Cytophagales</taxon>
        <taxon>Cyclobacteriaceae</taxon>
        <taxon>Echinicola</taxon>
    </lineage>
</organism>
<protein>
    <submittedName>
        <fullName evidence="1">Uncharacterized protein</fullName>
    </submittedName>
</protein>
<name>L0FVR9_ECHVK</name>
<gene>
    <name evidence="1" type="ordered locus">Echvi_1131</name>
</gene>
<dbReference type="InterPro" id="IPR008969">
    <property type="entry name" value="CarboxyPept-like_regulatory"/>
</dbReference>
<dbReference type="SUPFAM" id="SSF49464">
    <property type="entry name" value="Carboxypeptidase regulatory domain-like"/>
    <property type="match status" value="1"/>
</dbReference>
<dbReference type="PATRIC" id="fig|926556.3.peg.1185"/>
<dbReference type="OrthoDB" id="839825at2"/>
<dbReference type="STRING" id="926556.Echvi_1131"/>
<reference evidence="2" key="1">
    <citation type="submission" date="2012-02" db="EMBL/GenBank/DDBJ databases">
        <title>The complete genome of Echinicola vietnamensis DSM 17526.</title>
        <authorList>
            <person name="Lucas S."/>
            <person name="Copeland A."/>
            <person name="Lapidus A."/>
            <person name="Glavina del Rio T."/>
            <person name="Dalin E."/>
            <person name="Tice H."/>
            <person name="Bruce D."/>
            <person name="Goodwin L."/>
            <person name="Pitluck S."/>
            <person name="Peters L."/>
            <person name="Ovchinnikova G."/>
            <person name="Teshima H."/>
            <person name="Kyrpides N."/>
            <person name="Mavromatis K."/>
            <person name="Ivanova N."/>
            <person name="Brettin T."/>
            <person name="Detter J.C."/>
            <person name="Han C."/>
            <person name="Larimer F."/>
            <person name="Land M."/>
            <person name="Hauser L."/>
            <person name="Markowitz V."/>
            <person name="Cheng J.-F."/>
            <person name="Hugenholtz P."/>
            <person name="Woyke T."/>
            <person name="Wu D."/>
            <person name="Brambilla E."/>
            <person name="Klenk H.-P."/>
            <person name="Eisen J.A."/>
        </authorList>
    </citation>
    <scope>NUCLEOTIDE SEQUENCE [LARGE SCALE GENOMIC DNA]</scope>
    <source>
        <strain evidence="2">DSM 17526 / LMG 23754 / KMM 6221</strain>
    </source>
</reference>
<dbReference type="RefSeq" id="WP_015264966.1">
    <property type="nucleotide sequence ID" value="NC_019904.1"/>
</dbReference>
<dbReference type="Proteomes" id="UP000010796">
    <property type="component" value="Chromosome"/>
</dbReference>
<dbReference type="AlphaFoldDB" id="L0FVR9"/>
<proteinExistence type="predicted"/>
<accession>L0FVR9</accession>
<dbReference type="KEGG" id="evi:Echvi_1131"/>
<keyword evidence="2" id="KW-1185">Reference proteome</keyword>
<dbReference type="EMBL" id="CP003346">
    <property type="protein sequence ID" value="AGA77402.1"/>
    <property type="molecule type" value="Genomic_DNA"/>
</dbReference>
<dbReference type="Pfam" id="PF13715">
    <property type="entry name" value="CarbopepD_reg_2"/>
    <property type="match status" value="1"/>
</dbReference>
<evidence type="ECO:0000313" key="1">
    <source>
        <dbReference type="EMBL" id="AGA77402.1"/>
    </source>
</evidence>
<evidence type="ECO:0000313" key="2">
    <source>
        <dbReference type="Proteomes" id="UP000010796"/>
    </source>
</evidence>